<dbReference type="OrthoDB" id="4641978at2"/>
<sequence length="120" mass="11833">MSDHAMGGRRAAAMVGALAVGFAALVLTGQGAAHAATTSPAETGRTHGHHDSEGGGTAGPETTGTPTARQSGGTDAHERVDIRTTQGIVRHGTIAKPGNMALPHTEGRVGAGKICTDGGC</sequence>
<dbReference type="EMBL" id="LQOJ01000051">
    <property type="protein sequence ID" value="ORU99842.1"/>
    <property type="molecule type" value="Genomic_DNA"/>
</dbReference>
<evidence type="ECO:0000313" key="3">
    <source>
        <dbReference type="EMBL" id="ORU99842.1"/>
    </source>
</evidence>
<accession>A0A1X1R5B3</accession>
<evidence type="ECO:0000313" key="4">
    <source>
        <dbReference type="Proteomes" id="UP000193484"/>
    </source>
</evidence>
<comment type="caution">
    <text evidence="3">The sequence shown here is derived from an EMBL/GenBank/DDBJ whole genome shotgun (WGS) entry which is preliminary data.</text>
</comment>
<feature type="chain" id="PRO_5043343769" evidence="2">
    <location>
        <begin position="36"/>
        <end position="120"/>
    </location>
</feature>
<evidence type="ECO:0000256" key="2">
    <source>
        <dbReference type="SAM" id="SignalP"/>
    </source>
</evidence>
<feature type="compositionally biased region" description="Low complexity" evidence="1">
    <location>
        <begin position="59"/>
        <end position="68"/>
    </location>
</feature>
<evidence type="ECO:0000256" key="1">
    <source>
        <dbReference type="SAM" id="MobiDB-lite"/>
    </source>
</evidence>
<keyword evidence="4" id="KW-1185">Reference proteome</keyword>
<organism evidence="3 4">
    <name type="scientific">Mycolicibacterium fallax</name>
    <name type="common">Mycobacterium fallax</name>
    <dbReference type="NCBI Taxonomy" id="1793"/>
    <lineage>
        <taxon>Bacteria</taxon>
        <taxon>Bacillati</taxon>
        <taxon>Actinomycetota</taxon>
        <taxon>Actinomycetes</taxon>
        <taxon>Mycobacteriales</taxon>
        <taxon>Mycobacteriaceae</taxon>
        <taxon>Mycolicibacterium</taxon>
    </lineage>
</organism>
<protein>
    <submittedName>
        <fullName evidence="3">Uncharacterized protein</fullName>
    </submittedName>
</protein>
<feature type="signal peptide" evidence="2">
    <location>
        <begin position="1"/>
        <end position="35"/>
    </location>
</feature>
<name>A0A1X1R5B3_MYCFA</name>
<proteinExistence type="predicted"/>
<dbReference type="AlphaFoldDB" id="A0A1X1R5B3"/>
<dbReference type="Proteomes" id="UP000193484">
    <property type="component" value="Unassembled WGS sequence"/>
</dbReference>
<gene>
    <name evidence="3" type="ORF">AWC04_16660</name>
</gene>
<keyword evidence="2" id="KW-0732">Signal</keyword>
<feature type="region of interest" description="Disordered" evidence="1">
    <location>
        <begin position="30"/>
        <end position="105"/>
    </location>
</feature>
<dbReference type="RefSeq" id="WP_085099093.1">
    <property type="nucleotide sequence ID" value="NZ_AP022603.1"/>
</dbReference>
<reference evidence="3 4" key="1">
    <citation type="submission" date="2016-01" db="EMBL/GenBank/DDBJ databases">
        <title>The new phylogeny of the genus Mycobacterium.</title>
        <authorList>
            <person name="Tarcisio F."/>
            <person name="Conor M."/>
            <person name="Antonella G."/>
            <person name="Elisabetta G."/>
            <person name="Giulia F.S."/>
            <person name="Sara T."/>
            <person name="Anna F."/>
            <person name="Clotilde B."/>
            <person name="Roberto B."/>
            <person name="Veronica D.S."/>
            <person name="Fabio R."/>
            <person name="Monica P."/>
            <person name="Olivier J."/>
            <person name="Enrico T."/>
            <person name="Nicola S."/>
        </authorList>
    </citation>
    <scope>NUCLEOTIDE SEQUENCE [LARGE SCALE GENOMIC DNA]</scope>
    <source>
        <strain evidence="3 4">DSM 44179</strain>
    </source>
</reference>